<reference evidence="2 3" key="1">
    <citation type="journal article" date="2020" name="Nature">
        <title>Six reference-quality genomes reveal evolution of bat adaptations.</title>
        <authorList>
            <person name="Jebb D."/>
            <person name="Huang Z."/>
            <person name="Pippel M."/>
            <person name="Hughes G.M."/>
            <person name="Lavrichenko K."/>
            <person name="Devanna P."/>
            <person name="Winkler S."/>
            <person name="Jermiin L.S."/>
            <person name="Skirmuntt E.C."/>
            <person name="Katzourakis A."/>
            <person name="Burkitt-Gray L."/>
            <person name="Ray D.A."/>
            <person name="Sullivan K.A.M."/>
            <person name="Roscito J.G."/>
            <person name="Kirilenko B.M."/>
            <person name="Davalos L.M."/>
            <person name="Corthals A.P."/>
            <person name="Power M.L."/>
            <person name="Jones G."/>
            <person name="Ransome R.D."/>
            <person name="Dechmann D.K.N."/>
            <person name="Locatelli A.G."/>
            <person name="Puechmaille S.J."/>
            <person name="Fedrigo O."/>
            <person name="Jarvis E.D."/>
            <person name="Hiller M."/>
            <person name="Vernes S.C."/>
            <person name="Myers E.W."/>
            <person name="Teeling E.C."/>
        </authorList>
    </citation>
    <scope>NUCLEOTIDE SEQUENCE [LARGE SCALE GENOMIC DNA]</scope>
    <source>
        <strain evidence="2">MMyoMyo1</strain>
        <tissue evidence="2">Flight muscle</tissue>
    </source>
</reference>
<accession>A0A7J7VIG3</accession>
<organism evidence="2 3">
    <name type="scientific">Myotis myotis</name>
    <name type="common">Greater mouse-eared bat</name>
    <name type="synonym">Vespertilio myotis</name>
    <dbReference type="NCBI Taxonomy" id="51298"/>
    <lineage>
        <taxon>Eukaryota</taxon>
        <taxon>Metazoa</taxon>
        <taxon>Chordata</taxon>
        <taxon>Craniata</taxon>
        <taxon>Vertebrata</taxon>
        <taxon>Euteleostomi</taxon>
        <taxon>Mammalia</taxon>
        <taxon>Eutheria</taxon>
        <taxon>Laurasiatheria</taxon>
        <taxon>Chiroptera</taxon>
        <taxon>Yangochiroptera</taxon>
        <taxon>Vespertilionidae</taxon>
        <taxon>Myotis</taxon>
    </lineage>
</organism>
<protein>
    <submittedName>
        <fullName evidence="2">Uncharacterized protein</fullName>
    </submittedName>
</protein>
<evidence type="ECO:0000313" key="2">
    <source>
        <dbReference type="EMBL" id="KAF6324954.1"/>
    </source>
</evidence>
<evidence type="ECO:0000313" key="3">
    <source>
        <dbReference type="Proteomes" id="UP000527355"/>
    </source>
</evidence>
<gene>
    <name evidence="2" type="ORF">mMyoMyo1_008390</name>
</gene>
<proteinExistence type="predicted"/>
<feature type="compositionally biased region" description="Polar residues" evidence="1">
    <location>
        <begin position="1"/>
        <end position="10"/>
    </location>
</feature>
<dbReference type="Proteomes" id="UP000527355">
    <property type="component" value="Unassembled WGS sequence"/>
</dbReference>
<feature type="region of interest" description="Disordered" evidence="1">
    <location>
        <begin position="1"/>
        <end position="48"/>
    </location>
</feature>
<comment type="caution">
    <text evidence="2">The sequence shown here is derived from an EMBL/GenBank/DDBJ whole genome shotgun (WGS) entry which is preliminary data.</text>
</comment>
<name>A0A7J7VIG3_MYOMY</name>
<keyword evidence="3" id="KW-1185">Reference proteome</keyword>
<dbReference type="EMBL" id="JABWUV010000010">
    <property type="protein sequence ID" value="KAF6324954.1"/>
    <property type="molecule type" value="Genomic_DNA"/>
</dbReference>
<sequence>MPVVQPSSVGRGTPAPHRGQNLPPPSLSVALGNRGPETARPGSRSPSEEVKIADLDFRFPAPQCQVRSLSVFLFFTFKRQAQAQPVSLAVECRPMNQEVMVQFPSGHMSGAGSIPSVRSVGGS</sequence>
<dbReference type="AlphaFoldDB" id="A0A7J7VIG3"/>
<evidence type="ECO:0000256" key="1">
    <source>
        <dbReference type="SAM" id="MobiDB-lite"/>
    </source>
</evidence>